<sequence length="924" mass="102003">MRNRRRALTISRAVGGLIIFAFASLASSAHAISQTGSATLDSERTEVLLSKFSVSKKGGTLRLKLNTAKSGWERGSHSLELLALREDEYFEWKAMIKKGSLCRDRNAKCSQRHEIALPHPMATHVAKGYEFFIDPESGDSYRMDLMSGNTTWMHPSAHHEQAQAIHHRETALDVTLKDVRTTTMRQRQVEYGVASNWFIVLSDCALEFYQAHPPTLHYDLELLNNEKHLPEELRGLGTIYAFSTIGIVHALVLILLLAHGAQVASLMFELMHITVFSLNGKGLRWRYSWFAADFMSEMLQGASEFIVEFVLLFLVCGWTTLSMTVGGLGGSLFASLESGGGAAASRHPPSGAGGRQSTSLVLSSVLKSFFKVNADDPAVKYRVELVAGALRSPVNMLKRGAETTIGVVILVFFALVHVVLELMSRRYNENFEVFHDHDHWPGYALALMRVAFAMLFIVAGGSTYATAKNQDPALASFIRNLLAVGIVWLLAFPFVIFTASGVSLLWRVRYVAGGCAFLQCTALSALGLLVLVDESFKKLSSVASDSGAKSTLGRRGFRAKFSLLHATEPVVLVVRPPLVISRQTAHEDARQNAQRGPENGVADALGHRFWELRERSRRIDADANIRPSHDAQPFARFLLSRPIFIILEPGSRKRWSVQAAVTVRTPSKRRRPSIDEHVVQSQTFARLPFHARSDHLDQNARTLDHHPHRLGPLFLPILRFIPRPSHRTRTSITGATSSDKNFNPGIDNRNSSSLDLGAAPDPSSFPPPPTFSIVAPSGSGTSTYCDTGSRMYASRLNDASSFRSSTADRTFACARKLTSYERHIVSVHASPYAFSPSRGARDSSDRCSSPSVAIASRGTTRRFFAPVIRRGVACERHGRSRATHRVVVALERARIAARCAPRGRDRRSNRVYNLNPIPSSNGSL</sequence>
<dbReference type="PANTHER" id="PTHR23252:SF24">
    <property type="entry name" value="TRANSMEMBRANE PROTEIN 145"/>
    <property type="match status" value="1"/>
</dbReference>
<gene>
    <name evidence="4" type="ORF">BE221DRAFT_76702</name>
</gene>
<evidence type="ECO:0000313" key="4">
    <source>
        <dbReference type="EMBL" id="OUS45439.1"/>
    </source>
</evidence>
<feature type="transmembrane region" description="Helical" evidence="2">
    <location>
        <begin position="481"/>
        <end position="504"/>
    </location>
</feature>
<organism evidence="4">
    <name type="scientific">Ostreococcus tauri</name>
    <name type="common">Marine green alga</name>
    <dbReference type="NCBI Taxonomy" id="70448"/>
    <lineage>
        <taxon>Eukaryota</taxon>
        <taxon>Viridiplantae</taxon>
        <taxon>Chlorophyta</taxon>
        <taxon>Mamiellophyceae</taxon>
        <taxon>Mamiellales</taxon>
        <taxon>Bathycoccaceae</taxon>
        <taxon>Ostreococcus</taxon>
    </lineage>
</organism>
<dbReference type="eggNOG" id="ENOG502S82Q">
    <property type="taxonomic scope" value="Eukaryota"/>
</dbReference>
<reference evidence="4" key="1">
    <citation type="submission" date="2017-04" db="EMBL/GenBank/DDBJ databases">
        <title>Population genomics of picophytoplankton unveils novel chromosome hypervariability.</title>
        <authorList>
            <consortium name="DOE Joint Genome Institute"/>
            <person name="Blanc-Mathieu R."/>
            <person name="Krasovec M."/>
            <person name="Hebrard M."/>
            <person name="Yau S."/>
            <person name="Desgranges E."/>
            <person name="Martin J."/>
            <person name="Schackwitz W."/>
            <person name="Kuo A."/>
            <person name="Salin G."/>
            <person name="Donnadieu C."/>
            <person name="Desdevises Y."/>
            <person name="Sanchez-Ferandin S."/>
            <person name="Moreau H."/>
            <person name="Rivals E."/>
            <person name="Grigoriev I.V."/>
            <person name="Grimsley N."/>
            <person name="Eyre-Walker A."/>
            <person name="Piganeau G."/>
        </authorList>
    </citation>
    <scope>NUCLEOTIDE SEQUENCE [LARGE SCALE GENOMIC DNA]</scope>
    <source>
        <strain evidence="4">RCC 1115</strain>
    </source>
</reference>
<feature type="transmembrane region" description="Helical" evidence="2">
    <location>
        <begin position="305"/>
        <end position="328"/>
    </location>
</feature>
<feature type="transmembrane region" description="Helical" evidence="2">
    <location>
        <begin position="510"/>
        <end position="532"/>
    </location>
</feature>
<dbReference type="Proteomes" id="UP000195557">
    <property type="component" value="Unassembled WGS sequence"/>
</dbReference>
<dbReference type="EMBL" id="KZ155790">
    <property type="protein sequence ID" value="OUS45439.1"/>
    <property type="molecule type" value="Genomic_DNA"/>
</dbReference>
<dbReference type="GO" id="GO:0019236">
    <property type="term" value="P:response to pheromone"/>
    <property type="evidence" value="ECO:0007669"/>
    <property type="project" value="InterPro"/>
</dbReference>
<keyword evidence="2 4" id="KW-0812">Transmembrane</keyword>
<dbReference type="Pfam" id="PF10192">
    <property type="entry name" value="GPR180-TMEM145_TM"/>
    <property type="match status" value="1"/>
</dbReference>
<accession>A0A1Y5I7A0</accession>
<feature type="transmembrane region" description="Helical" evidence="2">
    <location>
        <begin position="239"/>
        <end position="259"/>
    </location>
</feature>
<evidence type="ECO:0000259" key="3">
    <source>
        <dbReference type="Pfam" id="PF10192"/>
    </source>
</evidence>
<keyword evidence="2" id="KW-0472">Membrane</keyword>
<evidence type="ECO:0000256" key="1">
    <source>
        <dbReference type="SAM" id="MobiDB-lite"/>
    </source>
</evidence>
<dbReference type="PROSITE" id="PS51318">
    <property type="entry name" value="TAT"/>
    <property type="match status" value="1"/>
</dbReference>
<dbReference type="GO" id="GO:0007186">
    <property type="term" value="P:G protein-coupled receptor signaling pathway"/>
    <property type="evidence" value="ECO:0007669"/>
    <property type="project" value="InterPro"/>
</dbReference>
<keyword evidence="2" id="KW-1133">Transmembrane helix</keyword>
<feature type="region of interest" description="Disordered" evidence="1">
    <location>
        <begin position="728"/>
        <end position="767"/>
    </location>
</feature>
<proteinExistence type="predicted"/>
<dbReference type="InterPro" id="IPR047831">
    <property type="entry name" value="GPR180/TMEM145"/>
</dbReference>
<dbReference type="InterPro" id="IPR006311">
    <property type="entry name" value="TAT_signal"/>
</dbReference>
<feature type="compositionally biased region" description="Polar residues" evidence="1">
    <location>
        <begin position="730"/>
        <end position="741"/>
    </location>
</feature>
<feature type="domain" description="GPR180/TMEM145 transmembrane" evidence="3">
    <location>
        <begin position="402"/>
        <end position="524"/>
    </location>
</feature>
<feature type="transmembrane region" description="Helical" evidence="2">
    <location>
        <begin position="440"/>
        <end position="460"/>
    </location>
</feature>
<name>A0A1Y5I7A0_OSTTA</name>
<evidence type="ECO:0000256" key="2">
    <source>
        <dbReference type="SAM" id="Phobius"/>
    </source>
</evidence>
<protein>
    <submittedName>
        <fullName evidence="4">Rhodopsin-like GPCR transmembrane domain-domain-containing protein</fullName>
    </submittedName>
</protein>
<feature type="transmembrane region" description="Helical" evidence="2">
    <location>
        <begin position="400"/>
        <end position="420"/>
    </location>
</feature>
<dbReference type="InterPro" id="IPR019336">
    <property type="entry name" value="GPR180/TMEM145_TM"/>
</dbReference>
<dbReference type="AlphaFoldDB" id="A0A1Y5I7A0"/>
<dbReference type="PANTHER" id="PTHR23252">
    <property type="entry name" value="INTIMAL THICKNESS RECEPTOR-RELATED"/>
    <property type="match status" value="1"/>
</dbReference>